<protein>
    <submittedName>
        <fullName evidence="1">Uncharacterized protein</fullName>
    </submittedName>
</protein>
<dbReference type="RefSeq" id="WP_078933096.1">
    <property type="nucleotide sequence ID" value="NZ_FUWG01000008.1"/>
</dbReference>
<dbReference type="AlphaFoldDB" id="A0A1T4KI76"/>
<gene>
    <name evidence="1" type="ORF">SAMN02745149_01183</name>
</gene>
<keyword evidence="2" id="KW-1185">Reference proteome</keyword>
<reference evidence="1 2" key="1">
    <citation type="submission" date="2017-02" db="EMBL/GenBank/DDBJ databases">
        <authorList>
            <person name="Peterson S.W."/>
        </authorList>
    </citation>
    <scope>NUCLEOTIDE SEQUENCE [LARGE SCALE GENOMIC DNA]</scope>
    <source>
        <strain evidence="1 2">ATCC BAA-908</strain>
    </source>
</reference>
<dbReference type="EMBL" id="FUWG01000008">
    <property type="protein sequence ID" value="SJZ42104.1"/>
    <property type="molecule type" value="Genomic_DNA"/>
</dbReference>
<proteinExistence type="predicted"/>
<organism evidence="1 2">
    <name type="scientific">Treponema porcinum</name>
    <dbReference type="NCBI Taxonomy" id="261392"/>
    <lineage>
        <taxon>Bacteria</taxon>
        <taxon>Pseudomonadati</taxon>
        <taxon>Spirochaetota</taxon>
        <taxon>Spirochaetia</taxon>
        <taxon>Spirochaetales</taxon>
        <taxon>Treponemataceae</taxon>
        <taxon>Treponema</taxon>
    </lineage>
</organism>
<accession>A0A1T4KI76</accession>
<dbReference type="STRING" id="261392.SAMN02745149_01183"/>
<evidence type="ECO:0000313" key="1">
    <source>
        <dbReference type="EMBL" id="SJZ42104.1"/>
    </source>
</evidence>
<name>A0A1T4KI76_TREPO</name>
<sequence>MTVTLQNVDVPFLEVLKSLVKLRKNVVIQEVNDDDKEVSSEDHIKQINAVYDKVDLKEQTFTCDASKAAVWEMIKNDTW</sequence>
<dbReference type="Proteomes" id="UP000190423">
    <property type="component" value="Unassembled WGS sequence"/>
</dbReference>
<evidence type="ECO:0000313" key="2">
    <source>
        <dbReference type="Proteomes" id="UP000190423"/>
    </source>
</evidence>
<dbReference type="GeneID" id="78316482"/>